<comment type="subcellular location">
    <subcellularLocation>
        <location evidence="1">Cell membrane</location>
        <topology evidence="1">Multi-pass membrane protein</topology>
    </subcellularLocation>
</comment>
<evidence type="ECO:0000259" key="11">
    <source>
        <dbReference type="SMART" id="SM00831"/>
    </source>
</evidence>
<evidence type="ECO:0000256" key="3">
    <source>
        <dbReference type="ARBA" id="ARBA00022475"/>
    </source>
</evidence>
<reference evidence="12 13" key="1">
    <citation type="submission" date="2019-12" db="EMBL/GenBank/DDBJ databases">
        <title>Chitinophaga sp. strain ysch24 (GDMCC 1.1355), whole genome shotgun sequence.</title>
        <authorList>
            <person name="Zhang X."/>
        </authorList>
    </citation>
    <scope>NUCLEOTIDE SEQUENCE [LARGE SCALE GENOMIC DNA]</scope>
    <source>
        <strain evidence="13">ysch24</strain>
    </source>
</reference>
<feature type="domain" description="Cation-transporting P-type ATPase N-terminal" evidence="11">
    <location>
        <begin position="28"/>
        <end position="100"/>
    </location>
</feature>
<keyword evidence="6" id="KW-0067">ATP-binding</keyword>
<protein>
    <submittedName>
        <fullName evidence="12">HAD-IC family P-type ATPase</fullName>
    </submittedName>
</protein>
<dbReference type="PANTHER" id="PTHR43294:SF21">
    <property type="entry name" value="CATION TRANSPORTING ATPASE"/>
    <property type="match status" value="1"/>
</dbReference>
<feature type="transmembrane region" description="Helical" evidence="10">
    <location>
        <begin position="870"/>
        <end position="888"/>
    </location>
</feature>
<dbReference type="GO" id="GO:0005524">
    <property type="term" value="F:ATP binding"/>
    <property type="evidence" value="ECO:0007669"/>
    <property type="project" value="UniProtKB-KW"/>
</dbReference>
<dbReference type="SFLD" id="SFLDF00027">
    <property type="entry name" value="p-type_atpase"/>
    <property type="match status" value="1"/>
</dbReference>
<dbReference type="EMBL" id="WRXN01000004">
    <property type="protein sequence ID" value="MVT08727.1"/>
    <property type="molecule type" value="Genomic_DNA"/>
</dbReference>
<keyword evidence="5" id="KW-0547">Nucleotide-binding</keyword>
<dbReference type="GO" id="GO:0016887">
    <property type="term" value="F:ATP hydrolysis activity"/>
    <property type="evidence" value="ECO:0007669"/>
    <property type="project" value="InterPro"/>
</dbReference>
<keyword evidence="8 10" id="KW-1133">Transmembrane helix</keyword>
<dbReference type="InterPro" id="IPR044492">
    <property type="entry name" value="P_typ_ATPase_HD_dom"/>
</dbReference>
<dbReference type="InterPro" id="IPR004014">
    <property type="entry name" value="ATPase_P-typ_cation-transptr_N"/>
</dbReference>
<evidence type="ECO:0000256" key="5">
    <source>
        <dbReference type="ARBA" id="ARBA00022741"/>
    </source>
</evidence>
<keyword evidence="3" id="KW-1003">Cell membrane</keyword>
<dbReference type="InterPro" id="IPR050510">
    <property type="entry name" value="Cation_transp_ATPase_P-type"/>
</dbReference>
<dbReference type="SFLD" id="SFLDG00002">
    <property type="entry name" value="C1.7:_P-type_atpase_like"/>
    <property type="match status" value="1"/>
</dbReference>
<dbReference type="InterPro" id="IPR023214">
    <property type="entry name" value="HAD_sf"/>
</dbReference>
<feature type="transmembrane region" description="Helical" evidence="10">
    <location>
        <begin position="261"/>
        <end position="281"/>
    </location>
</feature>
<dbReference type="Gene3D" id="3.40.1110.10">
    <property type="entry name" value="Calcium-transporting ATPase, cytoplasmic domain N"/>
    <property type="match status" value="1"/>
</dbReference>
<evidence type="ECO:0000256" key="9">
    <source>
        <dbReference type="ARBA" id="ARBA00023136"/>
    </source>
</evidence>
<evidence type="ECO:0000256" key="6">
    <source>
        <dbReference type="ARBA" id="ARBA00022840"/>
    </source>
</evidence>
<dbReference type="Gene3D" id="1.20.1110.10">
    <property type="entry name" value="Calcium-transporting ATPase, transmembrane domain"/>
    <property type="match status" value="1"/>
</dbReference>
<organism evidence="12 13">
    <name type="scientific">Chitinophaga tropicalis</name>
    <dbReference type="NCBI Taxonomy" id="2683588"/>
    <lineage>
        <taxon>Bacteria</taxon>
        <taxon>Pseudomonadati</taxon>
        <taxon>Bacteroidota</taxon>
        <taxon>Chitinophagia</taxon>
        <taxon>Chitinophagales</taxon>
        <taxon>Chitinophagaceae</taxon>
        <taxon>Chitinophaga</taxon>
    </lineage>
</organism>
<dbReference type="GO" id="GO:0005886">
    <property type="term" value="C:plasma membrane"/>
    <property type="evidence" value="ECO:0007669"/>
    <property type="project" value="UniProtKB-SubCell"/>
</dbReference>
<keyword evidence="4 10" id="KW-0812">Transmembrane</keyword>
<comment type="similarity">
    <text evidence="2">Belongs to the cation transport ATPase (P-type) (TC 3.A.3) family. Type IIA subfamily.</text>
</comment>
<feature type="transmembrane region" description="Helical" evidence="10">
    <location>
        <begin position="725"/>
        <end position="747"/>
    </location>
</feature>
<dbReference type="PANTHER" id="PTHR43294">
    <property type="entry name" value="SODIUM/POTASSIUM-TRANSPORTING ATPASE SUBUNIT ALPHA"/>
    <property type="match status" value="1"/>
</dbReference>
<dbReference type="SUPFAM" id="SSF81660">
    <property type="entry name" value="Metal cation-transporting ATPase, ATP-binding domain N"/>
    <property type="match status" value="1"/>
</dbReference>
<dbReference type="AlphaFoldDB" id="A0A7K1U2Y1"/>
<feature type="transmembrane region" description="Helical" evidence="10">
    <location>
        <begin position="293"/>
        <end position="317"/>
    </location>
</feature>
<keyword evidence="9 10" id="KW-0472">Membrane</keyword>
<evidence type="ECO:0000256" key="2">
    <source>
        <dbReference type="ARBA" id="ARBA00005675"/>
    </source>
</evidence>
<comment type="caution">
    <text evidence="12">The sequence shown here is derived from an EMBL/GenBank/DDBJ whole genome shotgun (WGS) entry which is preliminary data.</text>
</comment>
<sequence length="901" mass="98884">MRQSRSYRLSVQNPCYNMTMESIKLKAYKHSIPSLEELLDTDTEKGLSSQEAASRLSANGFNIISTGRRFNILLLFLRQYKSPVVYLLLVAAALTAIYREWPDAVAIMIVIAINTLTGFLMEFQAERSMNALKQLTHVSVRVYRDGILQILEAENIVPGDVIYLEAGDIVPADGRIIKTAGLLVDEATLTGESVPVEKNERDITTEVLLAEQTNCLFKGTAIRRGTVTMLCTATGMRTELGNIAEMLETTIKPATPLEKKLAVFSSQLLILSLILVAFIAVAGLVNRQPLIEIIRIAIALSVAAIPEGLPVVATLALARGMIRMAKQCIIVKHLMAVETLGATTVICTDKTGTLTENDLELVQLAFPPAFTWNKEAPSSIRSDESYKRFYQVAVLCNTASVSPGKDGKLNTTGDPLEISLLKFAIQHGCDTCNGVATYAKTGEYPFSSETRIMAMQHQGGDRMLVTAKGAAEDLLQHCTHILENNEVRKLNAGDVNKWLKHTAWLAGEGLKPLAFAYNECEESRHAILDGLIFIGVGGFLDPPRMDIAASLSQCRSAGIRVVMLTGDHPATAIHIASQLGLADNTRAITGREMPPFNELDATGKKYWLQTGIFARVSPAQKLDYIKVLQEEHEVVAMTGDGVNDAPALRKADIGIAMGIRGSQVSREAADMILQDDSFNSLVKAIREGRIIFDNIRRFIIYLLSCNLSELLIVGTIALLDLPFRLLPLQILLINLVTDVLPALALGITKGDDAVMKKTPRLLSAPVISRAKWKAIVIYAVIIGTFTLLAGQVAVITSMNAGNVLFFTLIFSQLLHVLNMTDAKDTFHDNYIVNNRYVWLALVLSSSIVILVTIVPALARPFRLHLLNFEESLLVLFFSLVSLFVIRIIKKLGVERYARNSL</sequence>
<proteinExistence type="inferred from homology"/>
<dbReference type="SUPFAM" id="SSF81653">
    <property type="entry name" value="Calcium ATPase, transduction domain A"/>
    <property type="match status" value="1"/>
</dbReference>
<dbReference type="SUPFAM" id="SSF56784">
    <property type="entry name" value="HAD-like"/>
    <property type="match status" value="1"/>
</dbReference>
<evidence type="ECO:0000256" key="10">
    <source>
        <dbReference type="SAM" id="Phobius"/>
    </source>
</evidence>
<dbReference type="PROSITE" id="PS00154">
    <property type="entry name" value="ATPASE_E1_E2"/>
    <property type="match status" value="1"/>
</dbReference>
<dbReference type="SUPFAM" id="SSF81665">
    <property type="entry name" value="Calcium ATPase, transmembrane domain M"/>
    <property type="match status" value="1"/>
</dbReference>
<evidence type="ECO:0000256" key="1">
    <source>
        <dbReference type="ARBA" id="ARBA00004651"/>
    </source>
</evidence>
<name>A0A7K1U2Y1_9BACT</name>
<feature type="transmembrane region" description="Helical" evidence="10">
    <location>
        <begin position="837"/>
        <end position="858"/>
    </location>
</feature>
<keyword evidence="13" id="KW-1185">Reference proteome</keyword>
<evidence type="ECO:0000313" key="13">
    <source>
        <dbReference type="Proteomes" id="UP000461730"/>
    </source>
</evidence>
<dbReference type="SFLD" id="SFLDS00003">
    <property type="entry name" value="Haloacid_Dehalogenase"/>
    <property type="match status" value="1"/>
</dbReference>
<dbReference type="InterPro" id="IPR018303">
    <property type="entry name" value="ATPase_P-typ_P_site"/>
</dbReference>
<dbReference type="InterPro" id="IPR008250">
    <property type="entry name" value="ATPase_P-typ_transduc_dom_A_sf"/>
</dbReference>
<dbReference type="Pfam" id="PF00689">
    <property type="entry name" value="Cation_ATPase_C"/>
    <property type="match status" value="1"/>
</dbReference>
<feature type="transmembrane region" description="Helical" evidence="10">
    <location>
        <begin position="775"/>
        <end position="794"/>
    </location>
</feature>
<dbReference type="InterPro" id="IPR006068">
    <property type="entry name" value="ATPase_P-typ_cation-transptr_C"/>
</dbReference>
<dbReference type="NCBIfam" id="TIGR01494">
    <property type="entry name" value="ATPase_P-type"/>
    <property type="match status" value="2"/>
</dbReference>
<dbReference type="SMART" id="SM00831">
    <property type="entry name" value="Cation_ATPase_N"/>
    <property type="match status" value="1"/>
</dbReference>
<dbReference type="Proteomes" id="UP000461730">
    <property type="component" value="Unassembled WGS sequence"/>
</dbReference>
<accession>A0A7K1U2Y1</accession>
<dbReference type="Pfam" id="PF00690">
    <property type="entry name" value="Cation_ATPase_N"/>
    <property type="match status" value="1"/>
</dbReference>
<keyword evidence="7" id="KW-1278">Translocase</keyword>
<dbReference type="InterPro" id="IPR036412">
    <property type="entry name" value="HAD-like_sf"/>
</dbReference>
<evidence type="ECO:0000313" key="12">
    <source>
        <dbReference type="EMBL" id="MVT08727.1"/>
    </source>
</evidence>
<feature type="transmembrane region" description="Helical" evidence="10">
    <location>
        <begin position="800"/>
        <end position="817"/>
    </location>
</feature>
<dbReference type="PRINTS" id="PR00119">
    <property type="entry name" value="CATATPASE"/>
</dbReference>
<evidence type="ECO:0000256" key="7">
    <source>
        <dbReference type="ARBA" id="ARBA00022967"/>
    </source>
</evidence>
<dbReference type="InterPro" id="IPR059000">
    <property type="entry name" value="ATPase_P-type_domA"/>
</dbReference>
<dbReference type="Pfam" id="PF13246">
    <property type="entry name" value="Cation_ATPase"/>
    <property type="match status" value="1"/>
</dbReference>
<feature type="transmembrane region" description="Helical" evidence="10">
    <location>
        <begin position="104"/>
        <end position="123"/>
    </location>
</feature>
<dbReference type="InterPro" id="IPR023299">
    <property type="entry name" value="ATPase_P-typ_cyto_dom_N"/>
</dbReference>
<feature type="transmembrane region" description="Helical" evidence="10">
    <location>
        <begin position="698"/>
        <end position="719"/>
    </location>
</feature>
<evidence type="ECO:0000256" key="8">
    <source>
        <dbReference type="ARBA" id="ARBA00022989"/>
    </source>
</evidence>
<feature type="transmembrane region" description="Helical" evidence="10">
    <location>
        <begin position="80"/>
        <end position="98"/>
    </location>
</feature>
<dbReference type="InterPro" id="IPR023298">
    <property type="entry name" value="ATPase_P-typ_TM_dom_sf"/>
</dbReference>
<dbReference type="InterPro" id="IPR001757">
    <property type="entry name" value="P_typ_ATPase"/>
</dbReference>
<dbReference type="Gene3D" id="3.40.50.1000">
    <property type="entry name" value="HAD superfamily/HAD-like"/>
    <property type="match status" value="1"/>
</dbReference>
<dbReference type="Gene3D" id="2.70.150.10">
    <property type="entry name" value="Calcium-transporting ATPase, cytoplasmic transduction domain A"/>
    <property type="match status" value="1"/>
</dbReference>
<gene>
    <name evidence="12" type="ORF">GO493_10675</name>
</gene>
<evidence type="ECO:0000256" key="4">
    <source>
        <dbReference type="ARBA" id="ARBA00022692"/>
    </source>
</evidence>
<dbReference type="Pfam" id="PF00122">
    <property type="entry name" value="E1-E2_ATPase"/>
    <property type="match status" value="1"/>
</dbReference>